<dbReference type="Gene3D" id="2.60.40.10">
    <property type="entry name" value="Immunoglobulins"/>
    <property type="match status" value="1"/>
</dbReference>
<dbReference type="CDD" id="cd11346">
    <property type="entry name" value="AmyAc_plant_IsoA"/>
    <property type="match status" value="1"/>
</dbReference>
<dbReference type="GO" id="GO:0019252">
    <property type="term" value="P:starch biosynthetic process"/>
    <property type="evidence" value="ECO:0007669"/>
    <property type="project" value="InterPro"/>
</dbReference>
<keyword evidence="8" id="KW-1185">Reference proteome</keyword>
<gene>
    <name evidence="7" type="ORF">OLEA9_A093699</name>
</gene>
<name>A0A8S0SBN4_OLEEU</name>
<dbReference type="GO" id="GO:0009507">
    <property type="term" value="C:chloroplast"/>
    <property type="evidence" value="ECO:0007669"/>
    <property type="project" value="UniProtKB-SubCell"/>
</dbReference>
<organism evidence="7 8">
    <name type="scientific">Olea europaea subsp. europaea</name>
    <dbReference type="NCBI Taxonomy" id="158383"/>
    <lineage>
        <taxon>Eukaryota</taxon>
        <taxon>Viridiplantae</taxon>
        <taxon>Streptophyta</taxon>
        <taxon>Embryophyta</taxon>
        <taxon>Tracheophyta</taxon>
        <taxon>Spermatophyta</taxon>
        <taxon>Magnoliopsida</taxon>
        <taxon>eudicotyledons</taxon>
        <taxon>Gunneridae</taxon>
        <taxon>Pentapetalae</taxon>
        <taxon>asterids</taxon>
        <taxon>lamiids</taxon>
        <taxon>Lamiales</taxon>
        <taxon>Oleaceae</taxon>
        <taxon>Oleeae</taxon>
        <taxon>Olea</taxon>
    </lineage>
</organism>
<dbReference type="GO" id="GO:0043033">
    <property type="term" value="C:isoamylase complex"/>
    <property type="evidence" value="ECO:0007669"/>
    <property type="project" value="EnsemblPlants"/>
</dbReference>
<comment type="similarity">
    <text evidence="2">Belongs to the glycosyl hydrolase 13 family.</text>
</comment>
<dbReference type="SUPFAM" id="SSF51011">
    <property type="entry name" value="Glycosyl hydrolase domain"/>
    <property type="match status" value="1"/>
</dbReference>
<dbReference type="InterPro" id="IPR004193">
    <property type="entry name" value="Glyco_hydro_13_N"/>
</dbReference>
<evidence type="ECO:0000256" key="5">
    <source>
        <dbReference type="ARBA" id="ARBA00022946"/>
    </source>
</evidence>
<dbReference type="GO" id="GO:0019156">
    <property type="term" value="F:isoamylase activity"/>
    <property type="evidence" value="ECO:0007669"/>
    <property type="project" value="EnsemblPlants"/>
</dbReference>
<dbReference type="Gene3D" id="3.20.20.80">
    <property type="entry name" value="Glycosidases"/>
    <property type="match status" value="1"/>
</dbReference>
<evidence type="ECO:0000313" key="8">
    <source>
        <dbReference type="Proteomes" id="UP000594638"/>
    </source>
</evidence>
<dbReference type="Gramene" id="OE9A093699T3">
    <property type="protein sequence ID" value="OE9A093699C3"/>
    <property type="gene ID" value="OE9A093699"/>
</dbReference>
<evidence type="ECO:0000256" key="3">
    <source>
        <dbReference type="ARBA" id="ARBA00022528"/>
    </source>
</evidence>
<dbReference type="InterPro" id="IPR006047">
    <property type="entry name" value="GH13_cat_dom"/>
</dbReference>
<dbReference type="Pfam" id="PF00128">
    <property type="entry name" value="Alpha-amylase"/>
    <property type="match status" value="1"/>
</dbReference>
<comment type="caution">
    <text evidence="7">The sequence shown here is derived from an EMBL/GenBank/DDBJ whole genome shotgun (WGS) entry which is preliminary data.</text>
</comment>
<evidence type="ECO:0000256" key="1">
    <source>
        <dbReference type="ARBA" id="ARBA00004229"/>
    </source>
</evidence>
<feature type="domain" description="Glycosyl hydrolase family 13 catalytic" evidence="6">
    <location>
        <begin position="346"/>
        <end position="722"/>
    </location>
</feature>
<proteinExistence type="inferred from homology"/>
<evidence type="ECO:0000259" key="6">
    <source>
        <dbReference type="SMART" id="SM00642"/>
    </source>
</evidence>
<comment type="subcellular location">
    <subcellularLocation>
        <location evidence="1">Plastid</location>
        <location evidence="1">Chloroplast</location>
    </subcellularLocation>
</comment>
<evidence type="ECO:0000256" key="2">
    <source>
        <dbReference type="ARBA" id="ARBA00008061"/>
    </source>
</evidence>
<dbReference type="InterPro" id="IPR017853">
    <property type="entry name" value="GH"/>
</dbReference>
<evidence type="ECO:0000313" key="7">
    <source>
        <dbReference type="EMBL" id="CAA2988976.1"/>
    </source>
</evidence>
<dbReference type="Proteomes" id="UP000594638">
    <property type="component" value="Unassembled WGS sequence"/>
</dbReference>
<keyword evidence="4" id="KW-0934">Plastid</keyword>
<keyword evidence="5" id="KW-0809">Transit peptide</keyword>
<keyword evidence="3" id="KW-0150">Chloroplast</keyword>
<dbReference type="AlphaFoldDB" id="A0A8S0SBN4"/>
<dbReference type="PANTHER" id="PTHR43002">
    <property type="entry name" value="GLYCOGEN DEBRANCHING ENZYME"/>
    <property type="match status" value="1"/>
</dbReference>
<dbReference type="InterPro" id="IPR013780">
    <property type="entry name" value="Glyco_hydro_b"/>
</dbReference>
<dbReference type="SUPFAM" id="SSF81296">
    <property type="entry name" value="E set domains"/>
    <property type="match status" value="1"/>
</dbReference>
<dbReference type="InterPro" id="IPR013783">
    <property type="entry name" value="Ig-like_fold"/>
</dbReference>
<dbReference type="OrthoDB" id="204980at2759"/>
<protein>
    <submittedName>
        <fullName evidence="7">Isoamylase 2, chloroplastic</fullName>
    </submittedName>
</protein>
<dbReference type="SMART" id="SM00642">
    <property type="entry name" value="Aamy"/>
    <property type="match status" value="1"/>
</dbReference>
<dbReference type="InterPro" id="IPR014756">
    <property type="entry name" value="Ig_E-set"/>
</dbReference>
<dbReference type="GO" id="GO:0005983">
    <property type="term" value="P:starch catabolic process"/>
    <property type="evidence" value="ECO:0007669"/>
    <property type="project" value="EnsemblPlants"/>
</dbReference>
<dbReference type="Pfam" id="PF21156">
    <property type="entry name" value="ISOA1-3_C"/>
    <property type="match status" value="1"/>
</dbReference>
<dbReference type="SUPFAM" id="SSF51445">
    <property type="entry name" value="(Trans)glycosidases"/>
    <property type="match status" value="1"/>
</dbReference>
<evidence type="ECO:0000256" key="4">
    <source>
        <dbReference type="ARBA" id="ARBA00022640"/>
    </source>
</evidence>
<dbReference type="InterPro" id="IPR044505">
    <property type="entry name" value="GlgX_Isoamylase_N_E_set"/>
</dbReference>
<dbReference type="InterPro" id="IPR048650">
    <property type="entry name" value="ISOA1-3-like_C"/>
</dbReference>
<dbReference type="CDD" id="cd02856">
    <property type="entry name" value="E_set_GDE_Isoamylase_N"/>
    <property type="match status" value="1"/>
</dbReference>
<accession>A0A8S0SBN4</accession>
<dbReference type="GO" id="GO:0010021">
    <property type="term" value="P:amylopectin biosynthetic process"/>
    <property type="evidence" value="ECO:0007669"/>
    <property type="project" value="EnsemblPlants"/>
</dbReference>
<reference evidence="7 8" key="1">
    <citation type="submission" date="2019-12" db="EMBL/GenBank/DDBJ databases">
        <authorList>
            <person name="Alioto T."/>
            <person name="Alioto T."/>
            <person name="Gomez Garrido J."/>
        </authorList>
    </citation>
    <scope>NUCLEOTIDE SEQUENCE [LARGE SCALE GENOMIC DNA]</scope>
</reference>
<sequence length="849" mass="95131">MLLPMQSQCLSLGALELSKFSASCCKYDKGVTCGFQKMDAKYKQVLSGLGKSVRRISHELHTWKALATSDVSVQTAEKVAIYRFRTENGGQLKVLVRKNNKKYGVYVEVLSPLHSGRKGDLLMSWGLFRSNSESFMPMDFENSSADSKYSTIDTPFVKDSSGRLVVELDFDESLAPFYISVLLKSLGSDLESSEIRSHRKTNFIVPVGFRSGRPTPLGLSILANGSMNFAFFSRNAESVVLCLYADTTANKPALEIDLDPYVNRSGDIWHVLLDGSVPFVRYGYRCKSNADKKRQYVLLDPYAKLIEDFGSGLPRKSLGKLWKESGFDWSGDMRPSLPMEKLIIYRLNVTRFTKDESSKLPGEIVGTFAGISEKVHHFKDLGVNAILLEPIFPFDEQTGPYFPWHFFSPGSPYGPSGDSEFVVKLMKEMVKKLHLNGIEVLVEVVFTHTAEVAALKQIDRSYYHVGGGEDLKSRNALNCNHPIVQQLILDSLRHWVIEYHIDGFCFIDASSLMKGFHGEFLTRPPLVEAIAFDPLLSKVKIIADSWDPHNMETKDISFPHWKRWAEINSKFCNDVRNFLRGQGSIGNLATRLCGSGNLFLDGRGPAFSFNFISRNAGLPLVDLVCFSSSELASELSWNCGEEGPTNKNAVLERRLKQIRNYLFILFISLGVPVLNMGDECGQSSGGSPAHADRKPLDWNALKSGFAIQTTKFITFLSSLKMRRSDLLQNRNFWKEENIEWHGSDGSPPRWDEPSCRFLAMTLKADSKESQPTSGLHEMIGDLFIAFNSAGRSENIVLPPLTEDIAWFRLVDTSLPFPGFFTTDGVPLKDGSVTYEMKSHSCVLFEARSL</sequence>
<dbReference type="Gramene" id="OE9A093699T4">
    <property type="protein sequence ID" value="OE9A093699C4"/>
    <property type="gene ID" value="OE9A093699"/>
</dbReference>
<dbReference type="Gene3D" id="2.60.40.1180">
    <property type="entry name" value="Golgi alpha-mannosidase II"/>
    <property type="match status" value="1"/>
</dbReference>
<dbReference type="InterPro" id="IPR044096">
    <property type="entry name" value="AmyAc_plant_ISA2"/>
</dbReference>
<dbReference type="Pfam" id="PF02922">
    <property type="entry name" value="CBM_48"/>
    <property type="match status" value="1"/>
</dbReference>
<dbReference type="EMBL" id="CACTIH010004041">
    <property type="protein sequence ID" value="CAA2988976.1"/>
    <property type="molecule type" value="Genomic_DNA"/>
</dbReference>